<evidence type="ECO:0008006" key="2">
    <source>
        <dbReference type="Google" id="ProtNLM"/>
    </source>
</evidence>
<gene>
    <name evidence="1" type="ORF">MM415B05039_0008</name>
</gene>
<organism evidence="1">
    <name type="scientific">viral metagenome</name>
    <dbReference type="NCBI Taxonomy" id="1070528"/>
    <lineage>
        <taxon>unclassified sequences</taxon>
        <taxon>metagenomes</taxon>
        <taxon>organismal metagenomes</taxon>
    </lineage>
</organism>
<dbReference type="Gene3D" id="3.30.2000.30">
    <property type="match status" value="1"/>
</dbReference>
<sequence>MQQRSAMDAVMSGAFQALNSTGFTGLSSLHLYRVPQGTTCPYALLQSPFEIRQDCFQAPGKQVTFQVHVVSVSPAAEPHAILNKAVELLHYSTSMAATAHTPMVVQYETGESYEETVDGVLYRHVVGMFRAQVWQTS</sequence>
<protein>
    <recommendedName>
        <fullName evidence="2">Tail protein</fullName>
    </recommendedName>
</protein>
<name>A0A6M3LR16_9ZZZZ</name>
<dbReference type="InterPro" id="IPR053745">
    <property type="entry name" value="Viral_Tail_Comp_sf"/>
</dbReference>
<evidence type="ECO:0000313" key="1">
    <source>
        <dbReference type="EMBL" id="QJA95972.1"/>
    </source>
</evidence>
<proteinExistence type="predicted"/>
<dbReference type="AlphaFoldDB" id="A0A6M3LR16"/>
<reference evidence="1" key="1">
    <citation type="submission" date="2020-03" db="EMBL/GenBank/DDBJ databases">
        <title>The deep terrestrial virosphere.</title>
        <authorList>
            <person name="Holmfeldt K."/>
            <person name="Nilsson E."/>
            <person name="Simone D."/>
            <person name="Lopez-Fernandez M."/>
            <person name="Wu X."/>
            <person name="de Brujin I."/>
            <person name="Lundin D."/>
            <person name="Andersson A."/>
            <person name="Bertilsson S."/>
            <person name="Dopson M."/>
        </authorList>
    </citation>
    <scope>NUCLEOTIDE SEQUENCE</scope>
    <source>
        <strain evidence="1">MM415B05039</strain>
    </source>
</reference>
<dbReference type="EMBL" id="MT143359">
    <property type="protein sequence ID" value="QJA95972.1"/>
    <property type="molecule type" value="Genomic_DNA"/>
</dbReference>
<accession>A0A6M3LR16</accession>